<dbReference type="SUPFAM" id="SSF52172">
    <property type="entry name" value="CheY-like"/>
    <property type="match status" value="1"/>
</dbReference>
<evidence type="ECO:0000313" key="5">
    <source>
        <dbReference type="Proteomes" id="UP001223520"/>
    </source>
</evidence>
<accession>A0AAJ6NTJ5</accession>
<sequence length="132" mass="14676">MTTKRVLVVDNEQYIQEVAKICLETVAGWEVLTASSGQEGIAQAVAWQPDVILLDVMMPDMDGITTFEKLQANSVTQEIPVILLTAKIQSADRRRYNQMGMISAIAKPFNPLELAKQIAEVLGWSWETPLSQ</sequence>
<gene>
    <name evidence="4" type="ORF">QI031_02175</name>
</gene>
<proteinExistence type="predicted"/>
<organism evidence="4 5">
    <name type="scientific">Halotia branconii CENA392</name>
    <dbReference type="NCBI Taxonomy" id="1539056"/>
    <lineage>
        <taxon>Bacteria</taxon>
        <taxon>Bacillati</taxon>
        <taxon>Cyanobacteriota</taxon>
        <taxon>Cyanophyceae</taxon>
        <taxon>Nostocales</taxon>
        <taxon>Nodulariaceae</taxon>
        <taxon>Halotia</taxon>
    </lineage>
</organism>
<reference evidence="4 5" key="1">
    <citation type="journal article" date="2023" name="Limnol Oceanogr Lett">
        <title>Environmental adaptations by the intertidal Antarctic cyanobacterium Halotia branconii CENA392 as revealed using long-read genome sequencing.</title>
        <authorList>
            <person name="Dextro R.B."/>
            <person name="Delbaje E."/>
            <person name="Freitas P.N.N."/>
            <person name="Geraldes V."/>
            <person name="Pinto E."/>
            <person name="Long P.F."/>
            <person name="Fiore M.F."/>
        </authorList>
    </citation>
    <scope>NUCLEOTIDE SEQUENCE [LARGE SCALE GENOMIC DNA]</scope>
    <source>
        <strain evidence="4 5">CENA392</strain>
    </source>
</reference>
<keyword evidence="1 2" id="KW-0597">Phosphoprotein</keyword>
<dbReference type="Pfam" id="PF00072">
    <property type="entry name" value="Response_reg"/>
    <property type="match status" value="1"/>
</dbReference>
<dbReference type="CDD" id="cd17552">
    <property type="entry name" value="REC_RR468-like"/>
    <property type="match status" value="1"/>
</dbReference>
<feature type="domain" description="Response regulatory" evidence="3">
    <location>
        <begin position="5"/>
        <end position="122"/>
    </location>
</feature>
<dbReference type="Proteomes" id="UP001223520">
    <property type="component" value="Chromosome"/>
</dbReference>
<name>A0AAJ6NTJ5_9CYAN</name>
<evidence type="ECO:0000256" key="2">
    <source>
        <dbReference type="PROSITE-ProRule" id="PRU00169"/>
    </source>
</evidence>
<dbReference type="RefSeq" id="WP_281483595.1">
    <property type="nucleotide sequence ID" value="NZ_CP124543.1"/>
</dbReference>
<dbReference type="EMBL" id="CP124543">
    <property type="protein sequence ID" value="WGV26342.1"/>
    <property type="molecule type" value="Genomic_DNA"/>
</dbReference>
<dbReference type="KEGG" id="hbq:QI031_02175"/>
<dbReference type="PROSITE" id="PS50110">
    <property type="entry name" value="RESPONSE_REGULATORY"/>
    <property type="match status" value="1"/>
</dbReference>
<dbReference type="PANTHER" id="PTHR44591">
    <property type="entry name" value="STRESS RESPONSE REGULATOR PROTEIN 1"/>
    <property type="match status" value="1"/>
</dbReference>
<dbReference type="InterPro" id="IPR011006">
    <property type="entry name" value="CheY-like_superfamily"/>
</dbReference>
<dbReference type="InterPro" id="IPR050595">
    <property type="entry name" value="Bact_response_regulator"/>
</dbReference>
<keyword evidence="5" id="KW-1185">Reference proteome</keyword>
<dbReference type="Gene3D" id="3.40.50.2300">
    <property type="match status" value="1"/>
</dbReference>
<evidence type="ECO:0000259" key="3">
    <source>
        <dbReference type="PROSITE" id="PS50110"/>
    </source>
</evidence>
<dbReference type="SMART" id="SM00448">
    <property type="entry name" value="REC"/>
    <property type="match status" value="1"/>
</dbReference>
<dbReference type="GO" id="GO:0000160">
    <property type="term" value="P:phosphorelay signal transduction system"/>
    <property type="evidence" value="ECO:0007669"/>
    <property type="project" value="InterPro"/>
</dbReference>
<dbReference type="PANTHER" id="PTHR44591:SF22">
    <property type="entry name" value="CHEY SUBFAMILY"/>
    <property type="match status" value="1"/>
</dbReference>
<dbReference type="InterPro" id="IPR001789">
    <property type="entry name" value="Sig_transdc_resp-reg_receiver"/>
</dbReference>
<evidence type="ECO:0000256" key="1">
    <source>
        <dbReference type="ARBA" id="ARBA00022553"/>
    </source>
</evidence>
<evidence type="ECO:0000313" key="4">
    <source>
        <dbReference type="EMBL" id="WGV26342.1"/>
    </source>
</evidence>
<protein>
    <submittedName>
        <fullName evidence="4">Response regulator</fullName>
    </submittedName>
</protein>
<dbReference type="AlphaFoldDB" id="A0AAJ6NTJ5"/>
<feature type="modified residue" description="4-aspartylphosphate" evidence="2">
    <location>
        <position position="55"/>
    </location>
</feature>